<reference evidence="15 16" key="1">
    <citation type="submission" date="2020-04" db="EMBL/GenBank/DDBJ databases">
        <authorList>
            <person name="De Canck E."/>
        </authorList>
    </citation>
    <scope>NUCLEOTIDE SEQUENCE [LARGE SCALE GENOMIC DNA]</scope>
    <source>
        <strain evidence="15 16">LMG 28688</strain>
    </source>
</reference>
<keyword evidence="7" id="KW-0479">Metal-binding</keyword>
<evidence type="ECO:0000313" key="16">
    <source>
        <dbReference type="Proteomes" id="UP000494119"/>
    </source>
</evidence>
<feature type="domain" description="Cytochrome b561 bacterial/Ni-hydrogenase" evidence="14">
    <location>
        <begin position="12"/>
        <end position="183"/>
    </location>
</feature>
<keyword evidence="3" id="KW-0813">Transport</keyword>
<dbReference type="EMBL" id="CADIKL010000024">
    <property type="protein sequence ID" value="CAB3796761.1"/>
    <property type="molecule type" value="Genomic_DNA"/>
</dbReference>
<keyword evidence="6 13" id="KW-0812">Transmembrane</keyword>
<evidence type="ECO:0000256" key="1">
    <source>
        <dbReference type="ARBA" id="ARBA00001970"/>
    </source>
</evidence>
<comment type="subcellular location">
    <subcellularLocation>
        <location evidence="2">Cell membrane</location>
        <topology evidence="2">Multi-pass membrane protein</topology>
    </subcellularLocation>
</comment>
<dbReference type="InterPro" id="IPR011577">
    <property type="entry name" value="Cyt_b561_bac/Ni-Hgenase"/>
</dbReference>
<dbReference type="GO" id="GO:0020037">
    <property type="term" value="F:heme binding"/>
    <property type="evidence" value="ECO:0007669"/>
    <property type="project" value="TreeGrafter"/>
</dbReference>
<evidence type="ECO:0000259" key="14">
    <source>
        <dbReference type="Pfam" id="PF01292"/>
    </source>
</evidence>
<dbReference type="InterPro" id="IPR016174">
    <property type="entry name" value="Di-haem_cyt_TM"/>
</dbReference>
<evidence type="ECO:0000256" key="12">
    <source>
        <dbReference type="ARBA" id="ARBA00037975"/>
    </source>
</evidence>
<proteinExistence type="inferred from homology"/>
<evidence type="ECO:0000256" key="11">
    <source>
        <dbReference type="ARBA" id="ARBA00023136"/>
    </source>
</evidence>
<evidence type="ECO:0000256" key="4">
    <source>
        <dbReference type="ARBA" id="ARBA00022475"/>
    </source>
</evidence>
<gene>
    <name evidence="15" type="primary">yceJ_2</name>
    <name evidence="15" type="ORF">LMG28688_04379</name>
</gene>
<feature type="transmembrane region" description="Helical" evidence="13">
    <location>
        <begin position="12"/>
        <end position="34"/>
    </location>
</feature>
<keyword evidence="4" id="KW-1003">Cell membrane</keyword>
<dbReference type="AlphaFoldDB" id="A0A6J5GAN1"/>
<evidence type="ECO:0000256" key="3">
    <source>
        <dbReference type="ARBA" id="ARBA00022448"/>
    </source>
</evidence>
<evidence type="ECO:0000256" key="10">
    <source>
        <dbReference type="ARBA" id="ARBA00023004"/>
    </source>
</evidence>
<keyword evidence="5" id="KW-0349">Heme</keyword>
<evidence type="ECO:0000256" key="8">
    <source>
        <dbReference type="ARBA" id="ARBA00022982"/>
    </source>
</evidence>
<dbReference type="GO" id="GO:0005886">
    <property type="term" value="C:plasma membrane"/>
    <property type="evidence" value="ECO:0007669"/>
    <property type="project" value="UniProtKB-SubCell"/>
</dbReference>
<name>A0A6J5GAN1_9BURK</name>
<dbReference type="Pfam" id="PF01292">
    <property type="entry name" value="Ni_hydr_CYTB"/>
    <property type="match status" value="1"/>
</dbReference>
<dbReference type="PANTHER" id="PTHR30529">
    <property type="entry name" value="CYTOCHROME B561"/>
    <property type="match status" value="1"/>
</dbReference>
<dbReference type="InterPro" id="IPR052168">
    <property type="entry name" value="Cytochrome_b561_oxidase"/>
</dbReference>
<comment type="cofactor">
    <cofactor evidence="1">
        <name>heme b</name>
        <dbReference type="ChEBI" id="CHEBI:60344"/>
    </cofactor>
</comment>
<evidence type="ECO:0000313" key="15">
    <source>
        <dbReference type="EMBL" id="CAB3796761.1"/>
    </source>
</evidence>
<evidence type="ECO:0000256" key="2">
    <source>
        <dbReference type="ARBA" id="ARBA00004651"/>
    </source>
</evidence>
<evidence type="ECO:0000256" key="6">
    <source>
        <dbReference type="ARBA" id="ARBA00022692"/>
    </source>
</evidence>
<evidence type="ECO:0000256" key="13">
    <source>
        <dbReference type="SAM" id="Phobius"/>
    </source>
</evidence>
<feature type="transmembrane region" description="Helical" evidence="13">
    <location>
        <begin position="98"/>
        <end position="126"/>
    </location>
</feature>
<comment type="similarity">
    <text evidence="12">Belongs to the cytochrome b561 family.</text>
</comment>
<dbReference type="GO" id="GO:0009055">
    <property type="term" value="F:electron transfer activity"/>
    <property type="evidence" value="ECO:0007669"/>
    <property type="project" value="InterPro"/>
</dbReference>
<evidence type="ECO:0000256" key="5">
    <source>
        <dbReference type="ARBA" id="ARBA00022617"/>
    </source>
</evidence>
<dbReference type="GO" id="GO:0022904">
    <property type="term" value="P:respiratory electron transport chain"/>
    <property type="evidence" value="ECO:0007669"/>
    <property type="project" value="InterPro"/>
</dbReference>
<evidence type="ECO:0000256" key="7">
    <source>
        <dbReference type="ARBA" id="ARBA00022723"/>
    </source>
</evidence>
<evidence type="ECO:0000256" key="9">
    <source>
        <dbReference type="ARBA" id="ARBA00022989"/>
    </source>
</evidence>
<dbReference type="GO" id="GO:0046872">
    <property type="term" value="F:metal ion binding"/>
    <property type="evidence" value="ECO:0007669"/>
    <property type="project" value="UniProtKB-KW"/>
</dbReference>
<dbReference type="PANTHER" id="PTHR30529:SF1">
    <property type="entry name" value="CYTOCHROME B561 HOMOLOG 2"/>
    <property type="match status" value="1"/>
</dbReference>
<sequence length="196" mass="21700">MPMNRSVKSTGRYSGVAMLLHWLVATLIVWGFALGWIMTDIPGITPTKLRYFSWHKWIGVTVLALVLVRLLWRATHRAPALPGSMHGWERGAAHAGHFVLYVLMVAIPVTGYLYSSAAGIQVVYLGIWPLPTIIGPDKALKGTLRIVHVALNYTLLAVVVLHVLAVVKHQWLDRQNILARMLPSFGKSGKPGTPRD</sequence>
<keyword evidence="11 13" id="KW-0472">Membrane</keyword>
<feature type="transmembrane region" description="Helical" evidence="13">
    <location>
        <begin position="54"/>
        <end position="72"/>
    </location>
</feature>
<keyword evidence="9 13" id="KW-1133">Transmembrane helix</keyword>
<accession>A0A6J5GAN1</accession>
<keyword evidence="16" id="KW-1185">Reference proteome</keyword>
<feature type="transmembrane region" description="Helical" evidence="13">
    <location>
        <begin position="146"/>
        <end position="167"/>
    </location>
</feature>
<dbReference type="Proteomes" id="UP000494119">
    <property type="component" value="Unassembled WGS sequence"/>
</dbReference>
<dbReference type="SUPFAM" id="SSF81342">
    <property type="entry name" value="Transmembrane di-heme cytochromes"/>
    <property type="match status" value="1"/>
</dbReference>
<keyword evidence="8" id="KW-0249">Electron transport</keyword>
<organism evidence="15 16">
    <name type="scientific">Paraburkholderia caffeinitolerans</name>
    <dbReference type="NCBI Taxonomy" id="1723730"/>
    <lineage>
        <taxon>Bacteria</taxon>
        <taxon>Pseudomonadati</taxon>
        <taxon>Pseudomonadota</taxon>
        <taxon>Betaproteobacteria</taxon>
        <taxon>Burkholderiales</taxon>
        <taxon>Burkholderiaceae</taxon>
        <taxon>Paraburkholderia</taxon>
    </lineage>
</organism>
<dbReference type="Gene3D" id="1.20.950.20">
    <property type="entry name" value="Transmembrane di-heme cytochromes, Chain C"/>
    <property type="match status" value="1"/>
</dbReference>
<keyword evidence="10" id="KW-0408">Iron</keyword>
<protein>
    <submittedName>
        <fullName evidence="15">Cytochrome b561</fullName>
    </submittedName>
</protein>